<dbReference type="Pfam" id="PF00171">
    <property type="entry name" value="Aldedh"/>
    <property type="match status" value="1"/>
</dbReference>
<dbReference type="PANTHER" id="PTHR43353">
    <property type="entry name" value="SUCCINATE-SEMIALDEHYDE DEHYDROGENASE, MITOCHONDRIAL"/>
    <property type="match status" value="1"/>
</dbReference>
<dbReference type="InterPro" id="IPR016162">
    <property type="entry name" value="Ald_DH_N"/>
</dbReference>
<dbReference type="EMBL" id="CP013109">
    <property type="protein sequence ID" value="APG93568.1"/>
    <property type="molecule type" value="Genomic_DNA"/>
</dbReference>
<proteinExistence type="inferred from homology"/>
<dbReference type="GO" id="GO:0004777">
    <property type="term" value="F:succinate-semialdehyde dehydrogenase (NAD+) activity"/>
    <property type="evidence" value="ECO:0007669"/>
    <property type="project" value="TreeGrafter"/>
</dbReference>
<dbReference type="Gene3D" id="3.40.605.10">
    <property type="entry name" value="Aldehyde Dehydrogenase, Chain A, domain 1"/>
    <property type="match status" value="1"/>
</dbReference>
<dbReference type="PANTHER" id="PTHR43353:SF5">
    <property type="entry name" value="SUCCINATE-SEMIALDEHYDE DEHYDROGENASE, MITOCHONDRIAL"/>
    <property type="match status" value="1"/>
</dbReference>
<dbReference type="InterPro" id="IPR050740">
    <property type="entry name" value="Aldehyde_DH_Superfamily"/>
</dbReference>
<feature type="domain" description="Aldehyde dehydrogenase" evidence="3">
    <location>
        <begin position="1"/>
        <end position="81"/>
    </location>
</feature>
<dbReference type="Proteomes" id="UP000182306">
    <property type="component" value="Plasmid B"/>
</dbReference>
<geneLocation type="plasmid" evidence="4 5">
    <name>B</name>
</geneLocation>
<dbReference type="EC" id="1.2.1.16" evidence="4"/>
<dbReference type="InterPro" id="IPR016161">
    <property type="entry name" value="Ald_DH/histidinol_DH"/>
</dbReference>
<dbReference type="SUPFAM" id="SSF53720">
    <property type="entry name" value="ALDH-like"/>
    <property type="match status" value="1"/>
</dbReference>
<dbReference type="InterPro" id="IPR015590">
    <property type="entry name" value="Aldehyde_DH_dom"/>
</dbReference>
<reference evidence="4 5" key="1">
    <citation type="submission" date="2015-10" db="EMBL/GenBank/DDBJ databases">
        <title>Genomic differences between typical nodule nitrogen-fixing rhizobial strains and those coming from bean seeds.</title>
        <authorList>
            <person name="Peralta H."/>
            <person name="Aguilar-Vera A."/>
            <person name="Diaz R."/>
            <person name="Mora Y."/>
            <person name="Martinez-Batallar G."/>
            <person name="Salazar E."/>
            <person name="Vargas-Lagunas C."/>
            <person name="Encarnacion S."/>
            <person name="Girard L."/>
            <person name="Mora J."/>
        </authorList>
    </citation>
    <scope>NUCLEOTIDE SEQUENCE [LARGE SCALE GENOMIC DNA]</scope>
    <source>
        <strain evidence="4 5">CFNEI 73</strain>
        <plasmid evidence="4 5">B</plasmid>
    </source>
</reference>
<organism evidence="4 5">
    <name type="scientific">Sinorhizobium americanum</name>
    <dbReference type="NCBI Taxonomy" id="194963"/>
    <lineage>
        <taxon>Bacteria</taxon>
        <taxon>Pseudomonadati</taxon>
        <taxon>Pseudomonadota</taxon>
        <taxon>Alphaproteobacteria</taxon>
        <taxon>Hyphomicrobiales</taxon>
        <taxon>Rhizobiaceae</taxon>
        <taxon>Sinorhizobium/Ensifer group</taxon>
        <taxon>Sinorhizobium</taxon>
    </lineage>
</organism>
<dbReference type="KEGG" id="same:SAMCFNEI73_pB0372"/>
<comment type="similarity">
    <text evidence="1">Belongs to the aldehyde dehydrogenase family.</text>
</comment>
<dbReference type="AlphaFoldDB" id="A0A1L3LU04"/>
<evidence type="ECO:0000256" key="1">
    <source>
        <dbReference type="ARBA" id="ARBA00009986"/>
    </source>
</evidence>
<evidence type="ECO:0000259" key="3">
    <source>
        <dbReference type="Pfam" id="PF00171"/>
    </source>
</evidence>
<dbReference type="GO" id="GO:0009450">
    <property type="term" value="P:gamma-aminobutyric acid catabolic process"/>
    <property type="evidence" value="ECO:0007669"/>
    <property type="project" value="TreeGrafter"/>
</dbReference>
<evidence type="ECO:0000313" key="5">
    <source>
        <dbReference type="Proteomes" id="UP000182306"/>
    </source>
</evidence>
<accession>A0A1L3LU04</accession>
<name>A0A1L3LU04_9HYPH</name>
<keyword evidence="5" id="KW-1185">Reference proteome</keyword>
<sequence length="82" mass="8806">MGKPLAEAKSEIVHAAAYLQWYAEEARIYGETISAPSNDRRMLVIKHPIGVVGAITPWNFPASMVARKISPALAAGCSVVLN</sequence>
<keyword evidence="2 4" id="KW-0560">Oxidoreductase</keyword>
<evidence type="ECO:0000256" key="2">
    <source>
        <dbReference type="ARBA" id="ARBA00023002"/>
    </source>
</evidence>
<keyword evidence="4" id="KW-0614">Plasmid</keyword>
<gene>
    <name evidence="4" type="primary">gabD</name>
    <name evidence="4" type="ORF">SAMCFNEI73_pB0372</name>
</gene>
<protein>
    <submittedName>
        <fullName evidence="4">Succinate-semialdehyde dehydrogenase [NADP+]</fullName>
        <ecNumber evidence="4">1.2.1.16</ecNumber>
    </submittedName>
</protein>
<evidence type="ECO:0000313" key="4">
    <source>
        <dbReference type="EMBL" id="APG93568.1"/>
    </source>
</evidence>